<gene>
    <name evidence="2" type="ORF">QYM36_003132</name>
</gene>
<keyword evidence="1" id="KW-1133">Transmembrane helix</keyword>
<accession>A0AA88L8Y8</accession>
<dbReference type="EMBL" id="JAVRJZ010000005">
    <property type="protein sequence ID" value="KAK2722833.1"/>
    <property type="molecule type" value="Genomic_DNA"/>
</dbReference>
<organism evidence="2 3">
    <name type="scientific">Artemia franciscana</name>
    <name type="common">Brine shrimp</name>
    <name type="synonym">Artemia sanfranciscana</name>
    <dbReference type="NCBI Taxonomy" id="6661"/>
    <lineage>
        <taxon>Eukaryota</taxon>
        <taxon>Metazoa</taxon>
        <taxon>Ecdysozoa</taxon>
        <taxon>Arthropoda</taxon>
        <taxon>Crustacea</taxon>
        <taxon>Branchiopoda</taxon>
        <taxon>Anostraca</taxon>
        <taxon>Artemiidae</taxon>
        <taxon>Artemia</taxon>
    </lineage>
</organism>
<reference evidence="2" key="1">
    <citation type="submission" date="2023-07" db="EMBL/GenBank/DDBJ databases">
        <title>Chromosome-level genome assembly of Artemia franciscana.</title>
        <authorList>
            <person name="Jo E."/>
        </authorList>
    </citation>
    <scope>NUCLEOTIDE SEQUENCE</scope>
    <source>
        <tissue evidence="2">Whole body</tissue>
    </source>
</reference>
<keyword evidence="1" id="KW-0472">Membrane</keyword>
<evidence type="ECO:0000313" key="2">
    <source>
        <dbReference type="EMBL" id="KAK2722833.1"/>
    </source>
</evidence>
<keyword evidence="1" id="KW-0812">Transmembrane</keyword>
<protein>
    <submittedName>
        <fullName evidence="2">Uncharacterized protein</fullName>
    </submittedName>
</protein>
<sequence>MLETDHDFESAAVRQRSKQQLRKRNILIGLVSVIGSVIIMVLVIKLLSAGQRTGDAACTCDYENSTTSETNSTVFDFDDDIAEGLRSGCNGTVVCVVDGALFSWHTSRPRAARCRLGDRFDPVTRSCTPR</sequence>
<dbReference type="AlphaFoldDB" id="A0AA88L8Y8"/>
<feature type="transmembrane region" description="Helical" evidence="1">
    <location>
        <begin position="26"/>
        <end position="47"/>
    </location>
</feature>
<proteinExistence type="predicted"/>
<keyword evidence="3" id="KW-1185">Reference proteome</keyword>
<evidence type="ECO:0000256" key="1">
    <source>
        <dbReference type="SAM" id="Phobius"/>
    </source>
</evidence>
<name>A0AA88L8Y8_ARTSF</name>
<evidence type="ECO:0000313" key="3">
    <source>
        <dbReference type="Proteomes" id="UP001187531"/>
    </source>
</evidence>
<comment type="caution">
    <text evidence="2">The sequence shown here is derived from an EMBL/GenBank/DDBJ whole genome shotgun (WGS) entry which is preliminary data.</text>
</comment>
<dbReference type="Proteomes" id="UP001187531">
    <property type="component" value="Unassembled WGS sequence"/>
</dbReference>